<dbReference type="InterPro" id="IPR002942">
    <property type="entry name" value="S4_RNA-bd"/>
</dbReference>
<protein>
    <submittedName>
        <fullName evidence="3">RNA-binding protein YlmH</fullName>
    </submittedName>
</protein>
<feature type="domain" description="RNA-binding S4" evidence="2">
    <location>
        <begin position="174"/>
        <end position="237"/>
    </location>
</feature>
<organism evidence="3 4">
    <name type="scientific">Murimonas intestini</name>
    <dbReference type="NCBI Taxonomy" id="1337051"/>
    <lineage>
        <taxon>Bacteria</taxon>
        <taxon>Bacillati</taxon>
        <taxon>Bacillota</taxon>
        <taxon>Clostridia</taxon>
        <taxon>Lachnospirales</taxon>
        <taxon>Lachnospiraceae</taxon>
        <taxon>Murimonas</taxon>
    </lineage>
</organism>
<dbReference type="InterPro" id="IPR012677">
    <property type="entry name" value="Nucleotide-bd_a/b_plait_sf"/>
</dbReference>
<comment type="caution">
    <text evidence="3">The sequence shown here is derived from an EMBL/GenBank/DDBJ whole genome shotgun (WGS) entry which is preliminary data.</text>
</comment>
<dbReference type="CDD" id="cd00165">
    <property type="entry name" value="S4"/>
    <property type="match status" value="1"/>
</dbReference>
<proteinExistence type="predicted"/>
<dbReference type="SUPFAM" id="SSF55174">
    <property type="entry name" value="Alpha-L RNA-binding motif"/>
    <property type="match status" value="1"/>
</dbReference>
<dbReference type="InterPro" id="IPR036986">
    <property type="entry name" value="S4_RNA-bd_sf"/>
</dbReference>
<accession>A0AB73T9Z8</accession>
<keyword evidence="4" id="KW-1185">Reference proteome</keyword>
<keyword evidence="1" id="KW-0694">RNA-binding</keyword>
<evidence type="ECO:0000259" key="2">
    <source>
        <dbReference type="SMART" id="SM00363"/>
    </source>
</evidence>
<evidence type="ECO:0000313" key="4">
    <source>
        <dbReference type="Proteomes" id="UP000245412"/>
    </source>
</evidence>
<dbReference type="Proteomes" id="UP000245412">
    <property type="component" value="Unassembled WGS sequence"/>
</dbReference>
<dbReference type="PROSITE" id="PS50889">
    <property type="entry name" value="S4"/>
    <property type="match status" value="1"/>
</dbReference>
<evidence type="ECO:0000313" key="3">
    <source>
        <dbReference type="EMBL" id="PWJ79082.1"/>
    </source>
</evidence>
<evidence type="ECO:0000256" key="1">
    <source>
        <dbReference type="PROSITE-ProRule" id="PRU00182"/>
    </source>
</evidence>
<dbReference type="Pfam" id="PF01479">
    <property type="entry name" value="S4"/>
    <property type="match status" value="1"/>
</dbReference>
<dbReference type="SMART" id="SM00363">
    <property type="entry name" value="S4"/>
    <property type="match status" value="1"/>
</dbReference>
<dbReference type="InterPro" id="IPR040591">
    <property type="entry name" value="RqcP2_RBD"/>
</dbReference>
<dbReference type="AlphaFoldDB" id="A0AB73T9Z8"/>
<reference evidence="3 4" key="1">
    <citation type="submission" date="2018-05" db="EMBL/GenBank/DDBJ databases">
        <authorList>
            <person name="Goeker M."/>
            <person name="Huntemann M."/>
            <person name="Clum A."/>
            <person name="Pillay M."/>
            <person name="Palaniappan K."/>
            <person name="Varghese N."/>
            <person name="Mikhailova N."/>
            <person name="Stamatis D."/>
            <person name="Reddy T."/>
            <person name="Daum C."/>
            <person name="Shapiro N."/>
            <person name="Ivanova N."/>
            <person name="Kyrpides N."/>
            <person name="Woyke T."/>
        </authorList>
    </citation>
    <scope>NUCLEOTIDE SEQUENCE [LARGE SCALE GENOMIC DNA]</scope>
    <source>
        <strain evidence="3 4">DSM 26524</strain>
    </source>
</reference>
<dbReference type="Gene3D" id="3.30.1370.160">
    <property type="match status" value="1"/>
</dbReference>
<dbReference type="RefSeq" id="WP_109624503.1">
    <property type="nucleotide sequence ID" value="NZ_CABJAT010000001.1"/>
</dbReference>
<sequence>MNKEEELFQKRLTDLANCSQQRDIVCFTDFMNLNELNIFHSSQQKFSFVKWKTFGGYEAAERQMAAFIPDALSYDWEFPVSCLKIEPLNRRFAEKLTHRDYLGAVLNLGIDRGKIGDILPGEEGTWMFCHQSMEDFICSEIHRIRHTEVRCFVDNGSCTVSVNREKIAGSVSSIRLDAVLSLAFKGSRSSLSRLIEEGKVFVNGRLVTSNGCSLKEEDIISVRGMGKFKFLGQCSTTKKGKLLVEIEKYK</sequence>
<dbReference type="Pfam" id="PF17774">
    <property type="entry name" value="YlmH_RBD"/>
    <property type="match status" value="1"/>
</dbReference>
<dbReference type="GO" id="GO:0003723">
    <property type="term" value="F:RNA binding"/>
    <property type="evidence" value="ECO:0007669"/>
    <property type="project" value="UniProtKB-KW"/>
</dbReference>
<dbReference type="Gene3D" id="3.30.70.330">
    <property type="match status" value="1"/>
</dbReference>
<name>A0AB73T9Z8_9FIRM</name>
<dbReference type="Gene3D" id="3.10.290.10">
    <property type="entry name" value="RNA-binding S4 domain"/>
    <property type="match status" value="1"/>
</dbReference>
<dbReference type="EMBL" id="QGGY01000001">
    <property type="protein sequence ID" value="PWJ79082.1"/>
    <property type="molecule type" value="Genomic_DNA"/>
</dbReference>
<gene>
    <name evidence="3" type="ORF">C7383_101459</name>
</gene>